<gene>
    <name evidence="2" type="ORF">Esi_0153_0067</name>
</gene>
<feature type="region of interest" description="Disordered" evidence="1">
    <location>
        <begin position="1"/>
        <end position="36"/>
    </location>
</feature>
<dbReference type="EMBL" id="FN649728">
    <property type="protein sequence ID" value="CBJ29587.1"/>
    <property type="molecule type" value="Genomic_DNA"/>
</dbReference>
<proteinExistence type="predicted"/>
<reference evidence="2 3" key="1">
    <citation type="journal article" date="2010" name="Nature">
        <title>The Ectocarpus genome and the independent evolution of multicellularity in brown algae.</title>
        <authorList>
            <person name="Cock J.M."/>
            <person name="Sterck L."/>
            <person name="Rouze P."/>
            <person name="Scornet D."/>
            <person name="Allen A.E."/>
            <person name="Amoutzias G."/>
            <person name="Anthouard V."/>
            <person name="Artiguenave F."/>
            <person name="Aury J.M."/>
            <person name="Badger J.H."/>
            <person name="Beszteri B."/>
            <person name="Billiau K."/>
            <person name="Bonnet E."/>
            <person name="Bothwell J.H."/>
            <person name="Bowler C."/>
            <person name="Boyen C."/>
            <person name="Brownlee C."/>
            <person name="Carrano C.J."/>
            <person name="Charrier B."/>
            <person name="Cho G.Y."/>
            <person name="Coelho S.M."/>
            <person name="Collen J."/>
            <person name="Corre E."/>
            <person name="Da Silva C."/>
            <person name="Delage L."/>
            <person name="Delaroque N."/>
            <person name="Dittami S.M."/>
            <person name="Doulbeau S."/>
            <person name="Elias M."/>
            <person name="Farnham G."/>
            <person name="Gachon C.M."/>
            <person name="Gschloessl B."/>
            <person name="Heesch S."/>
            <person name="Jabbari K."/>
            <person name="Jubin C."/>
            <person name="Kawai H."/>
            <person name="Kimura K."/>
            <person name="Kloareg B."/>
            <person name="Kupper F.C."/>
            <person name="Lang D."/>
            <person name="Le Bail A."/>
            <person name="Leblanc C."/>
            <person name="Lerouge P."/>
            <person name="Lohr M."/>
            <person name="Lopez P.J."/>
            <person name="Martens C."/>
            <person name="Maumus F."/>
            <person name="Michel G."/>
            <person name="Miranda-Saavedra D."/>
            <person name="Morales J."/>
            <person name="Moreau H."/>
            <person name="Motomura T."/>
            <person name="Nagasato C."/>
            <person name="Napoli C.A."/>
            <person name="Nelson D.R."/>
            <person name="Nyvall-Collen P."/>
            <person name="Peters A.F."/>
            <person name="Pommier C."/>
            <person name="Potin P."/>
            <person name="Poulain J."/>
            <person name="Quesneville H."/>
            <person name="Read B."/>
            <person name="Rensing S.A."/>
            <person name="Ritter A."/>
            <person name="Rousvoal S."/>
            <person name="Samanta M."/>
            <person name="Samson G."/>
            <person name="Schroeder D.C."/>
            <person name="Segurens B."/>
            <person name="Strittmatter M."/>
            <person name="Tonon T."/>
            <person name="Tregear J.W."/>
            <person name="Valentin K."/>
            <person name="von Dassow P."/>
            <person name="Yamagishi T."/>
            <person name="Van de Peer Y."/>
            <person name="Wincker P."/>
        </authorList>
    </citation>
    <scope>NUCLEOTIDE SEQUENCE [LARGE SCALE GENOMIC DNA]</scope>
    <source>
        <strain evidence="3">Ec32 / CCAP1310/4</strain>
    </source>
</reference>
<protein>
    <submittedName>
        <fullName evidence="2">Uncharacterized protein</fullName>
    </submittedName>
</protein>
<evidence type="ECO:0000313" key="2">
    <source>
        <dbReference type="EMBL" id="CBJ29587.1"/>
    </source>
</evidence>
<accession>D7FL50</accession>
<evidence type="ECO:0000256" key="1">
    <source>
        <dbReference type="SAM" id="MobiDB-lite"/>
    </source>
</evidence>
<organism evidence="2 3">
    <name type="scientific">Ectocarpus siliculosus</name>
    <name type="common">Brown alga</name>
    <name type="synonym">Conferva siliculosa</name>
    <dbReference type="NCBI Taxonomy" id="2880"/>
    <lineage>
        <taxon>Eukaryota</taxon>
        <taxon>Sar</taxon>
        <taxon>Stramenopiles</taxon>
        <taxon>Ochrophyta</taxon>
        <taxon>PX clade</taxon>
        <taxon>Phaeophyceae</taxon>
        <taxon>Ectocarpales</taxon>
        <taxon>Ectocarpaceae</taxon>
        <taxon>Ectocarpus</taxon>
    </lineage>
</organism>
<keyword evidence="3" id="KW-1185">Reference proteome</keyword>
<dbReference type="EMBL" id="FN648087">
    <property type="protein sequence ID" value="CBJ29587.1"/>
    <property type="molecule type" value="Genomic_DNA"/>
</dbReference>
<dbReference type="InParanoid" id="D7FL50"/>
<sequence>MSSIPGRTRTDGQEGSQEGSKESGGIDIPRVVCLGV</sequence>
<dbReference type="AlphaFoldDB" id="D7FL50"/>
<dbReference type="Proteomes" id="UP000002630">
    <property type="component" value="Linkage Group LG03"/>
</dbReference>
<evidence type="ECO:0000313" key="3">
    <source>
        <dbReference type="Proteomes" id="UP000002630"/>
    </source>
</evidence>
<name>D7FL50_ECTSI</name>